<dbReference type="Proteomes" id="UP000176700">
    <property type="component" value="Unassembled WGS sequence"/>
</dbReference>
<keyword evidence="1" id="KW-0812">Transmembrane</keyword>
<name>A0A1G2FY03_9BACT</name>
<proteinExistence type="predicted"/>
<protein>
    <submittedName>
        <fullName evidence="2">Uncharacterized protein</fullName>
    </submittedName>
</protein>
<keyword evidence="1" id="KW-1133">Transmembrane helix</keyword>
<evidence type="ECO:0000313" key="3">
    <source>
        <dbReference type="Proteomes" id="UP000176700"/>
    </source>
</evidence>
<keyword evidence="1" id="KW-0472">Membrane</keyword>
<evidence type="ECO:0000256" key="1">
    <source>
        <dbReference type="SAM" id="Phobius"/>
    </source>
</evidence>
<dbReference type="AlphaFoldDB" id="A0A1G2FY03"/>
<gene>
    <name evidence="2" type="ORF">A2W41_03855</name>
</gene>
<feature type="transmembrane region" description="Helical" evidence="1">
    <location>
        <begin position="69"/>
        <end position="90"/>
    </location>
</feature>
<evidence type="ECO:0000313" key="2">
    <source>
        <dbReference type="EMBL" id="OGZ42488.1"/>
    </source>
</evidence>
<feature type="transmembrane region" description="Helical" evidence="1">
    <location>
        <begin position="24"/>
        <end position="48"/>
    </location>
</feature>
<reference evidence="2 3" key="1">
    <citation type="journal article" date="2016" name="Nat. Commun.">
        <title>Thousands of microbial genomes shed light on interconnected biogeochemical processes in an aquifer system.</title>
        <authorList>
            <person name="Anantharaman K."/>
            <person name="Brown C.T."/>
            <person name="Hug L.A."/>
            <person name="Sharon I."/>
            <person name="Castelle C.J."/>
            <person name="Probst A.J."/>
            <person name="Thomas B.C."/>
            <person name="Singh A."/>
            <person name="Wilkins M.J."/>
            <person name="Karaoz U."/>
            <person name="Brodie E.L."/>
            <person name="Williams K.H."/>
            <person name="Hubbard S.S."/>
            <person name="Banfield J.F."/>
        </authorList>
    </citation>
    <scope>NUCLEOTIDE SEQUENCE [LARGE SCALE GENOMIC DNA]</scope>
</reference>
<sequence length="106" mass="11775">MENIGTHYNKYMSIADIIGKFAAVLYRLVLIAFPLVTIVFIWGLIKYIGFGAITGEETSAQQKTGGKRLMVFGIVTLFIMISIWGIIFMLSSTFGLTNIGIPGFRF</sequence>
<organism evidence="2 3">
    <name type="scientific">Candidatus Ryanbacteria bacterium RIFCSPHIGHO2_01_45_13</name>
    <dbReference type="NCBI Taxonomy" id="1802112"/>
    <lineage>
        <taxon>Bacteria</taxon>
        <taxon>Candidatus Ryaniibacteriota</taxon>
    </lineage>
</organism>
<accession>A0A1G2FY03</accession>
<dbReference type="EMBL" id="MHNI01000018">
    <property type="protein sequence ID" value="OGZ42488.1"/>
    <property type="molecule type" value="Genomic_DNA"/>
</dbReference>
<comment type="caution">
    <text evidence="2">The sequence shown here is derived from an EMBL/GenBank/DDBJ whole genome shotgun (WGS) entry which is preliminary data.</text>
</comment>